<feature type="compositionally biased region" description="Basic and acidic residues" evidence="1">
    <location>
        <begin position="189"/>
        <end position="202"/>
    </location>
</feature>
<keyword evidence="3" id="KW-1185">Reference proteome</keyword>
<feature type="compositionally biased region" description="Polar residues" evidence="1">
    <location>
        <begin position="115"/>
        <end position="125"/>
    </location>
</feature>
<sequence length="224" mass="24471">MQAPPNQRRLPSPPSQHRLQSPPNGHRLPSPPIQNKPPSPPTQRRLPSPPNFFQEPRSPSNCSSSPPVSPSVTHKGLRRSSDEILPSSKVFGNAQSIFCPSSSSLFETKKPTPPNNSGIEVGSTQTSVMRHNLSGYQYGDQHRRMAMSAANPQPFIRRCYSDRRPRVQLRLPGSISSSSSCDSALQHIGTEEPAQKDSESDLRAPSLAPSQPELCVVGQGLQKE</sequence>
<dbReference type="AlphaFoldDB" id="A0AAD1RIC4"/>
<feature type="compositionally biased region" description="Low complexity" evidence="1">
    <location>
        <begin position="174"/>
        <end position="183"/>
    </location>
</feature>
<dbReference type="InterPro" id="IPR029352">
    <property type="entry name" value="PCARE"/>
</dbReference>
<feature type="region of interest" description="Disordered" evidence="1">
    <location>
        <begin position="170"/>
        <end position="224"/>
    </location>
</feature>
<dbReference type="GO" id="GO:1903546">
    <property type="term" value="P:protein localization to photoreceptor outer segment"/>
    <property type="evidence" value="ECO:0007669"/>
    <property type="project" value="TreeGrafter"/>
</dbReference>
<gene>
    <name evidence="2" type="ORF">PECUL_23A029198</name>
</gene>
<feature type="compositionally biased region" description="Pro residues" evidence="1">
    <location>
        <begin position="29"/>
        <end position="41"/>
    </location>
</feature>
<proteinExistence type="predicted"/>
<evidence type="ECO:0000313" key="2">
    <source>
        <dbReference type="EMBL" id="CAH2256060.1"/>
    </source>
</evidence>
<evidence type="ECO:0000313" key="3">
    <source>
        <dbReference type="Proteomes" id="UP001295444"/>
    </source>
</evidence>
<dbReference type="Pfam" id="PF15449">
    <property type="entry name" value="Retinal"/>
    <property type="match status" value="1"/>
</dbReference>
<protein>
    <submittedName>
        <fullName evidence="2">Uncharacterized protein</fullName>
    </submittedName>
</protein>
<evidence type="ECO:0000256" key="1">
    <source>
        <dbReference type="SAM" id="MobiDB-lite"/>
    </source>
</evidence>
<name>A0AAD1RIC4_PELCU</name>
<dbReference type="PANTHER" id="PTHR22017">
    <property type="entry name" value="PHOTORECEPTOR CILIUM ACTIN REGULATOR"/>
    <property type="match status" value="1"/>
</dbReference>
<dbReference type="GO" id="GO:0001917">
    <property type="term" value="C:photoreceptor inner segment"/>
    <property type="evidence" value="ECO:0007669"/>
    <property type="project" value="TreeGrafter"/>
</dbReference>
<dbReference type="PANTHER" id="PTHR22017:SF0">
    <property type="entry name" value="PHOTORECEPTOR CILIUM ACTIN REGULATOR"/>
    <property type="match status" value="1"/>
</dbReference>
<feature type="region of interest" description="Disordered" evidence="1">
    <location>
        <begin position="1"/>
        <end position="87"/>
    </location>
</feature>
<feature type="region of interest" description="Disordered" evidence="1">
    <location>
        <begin position="103"/>
        <end position="125"/>
    </location>
</feature>
<dbReference type="GO" id="GO:0001750">
    <property type="term" value="C:photoreceptor outer segment"/>
    <property type="evidence" value="ECO:0007669"/>
    <property type="project" value="TreeGrafter"/>
</dbReference>
<reference evidence="2" key="1">
    <citation type="submission" date="2022-03" db="EMBL/GenBank/DDBJ databases">
        <authorList>
            <person name="Alioto T."/>
            <person name="Alioto T."/>
            <person name="Gomez Garrido J."/>
        </authorList>
    </citation>
    <scope>NUCLEOTIDE SEQUENCE</scope>
</reference>
<feature type="compositionally biased region" description="Low complexity" evidence="1">
    <location>
        <begin position="56"/>
        <end position="66"/>
    </location>
</feature>
<accession>A0AAD1RIC4</accession>
<dbReference type="Proteomes" id="UP001295444">
    <property type="component" value="Chromosome 02"/>
</dbReference>
<dbReference type="EMBL" id="OW240913">
    <property type="protein sequence ID" value="CAH2256060.1"/>
    <property type="molecule type" value="Genomic_DNA"/>
</dbReference>
<dbReference type="GO" id="GO:0035845">
    <property type="term" value="P:photoreceptor cell outer segment organization"/>
    <property type="evidence" value="ECO:0007669"/>
    <property type="project" value="TreeGrafter"/>
</dbReference>
<organism evidence="2 3">
    <name type="scientific">Pelobates cultripes</name>
    <name type="common">Western spadefoot toad</name>
    <dbReference type="NCBI Taxonomy" id="61616"/>
    <lineage>
        <taxon>Eukaryota</taxon>
        <taxon>Metazoa</taxon>
        <taxon>Chordata</taxon>
        <taxon>Craniata</taxon>
        <taxon>Vertebrata</taxon>
        <taxon>Euteleostomi</taxon>
        <taxon>Amphibia</taxon>
        <taxon>Batrachia</taxon>
        <taxon>Anura</taxon>
        <taxon>Pelobatoidea</taxon>
        <taxon>Pelobatidae</taxon>
        <taxon>Pelobates</taxon>
    </lineage>
</organism>